<name>A0A543FRV5_9PSEU</name>
<evidence type="ECO:0000259" key="2">
    <source>
        <dbReference type="Pfam" id="PF14258"/>
    </source>
</evidence>
<accession>A0A543FRV5</accession>
<gene>
    <name evidence="3" type="ORF">FB388_3735</name>
</gene>
<keyword evidence="1" id="KW-1133">Transmembrane helix</keyword>
<reference evidence="3 4" key="1">
    <citation type="submission" date="2019-06" db="EMBL/GenBank/DDBJ databases">
        <title>Sequencing the genomes of 1000 actinobacteria strains.</title>
        <authorList>
            <person name="Klenk H.-P."/>
        </authorList>
    </citation>
    <scope>NUCLEOTIDE SEQUENCE [LARGE SCALE GENOMIC DNA]</scope>
    <source>
        <strain evidence="3 4">DSM 45511</strain>
    </source>
</reference>
<protein>
    <submittedName>
        <fullName evidence="3">Uncharacterized protein DUF4350</fullName>
    </submittedName>
</protein>
<dbReference type="AlphaFoldDB" id="A0A543FRV5"/>
<evidence type="ECO:0000313" key="4">
    <source>
        <dbReference type="Proteomes" id="UP000319818"/>
    </source>
</evidence>
<sequence>MTGVVADRGVRWRAVRAPIVIGLVVVLAGLLLALLAGPTKPGWLDPGSADPNGSRAVAELLRGQGVAVDVAGTAAEVAAAGSDTTVLVPLGGWLTQTQLAALRDTRADLVVVAPGRELLAALAPTAAITAVNEPVDVREPACDLAEARAAGPVELGGELYRAAGAVGCYPSEGGAALLRVTGNRTVTLVGAPGILQNGALAREGNASLALALLGANPRLMWFLPRPEGPAAGEERSLGELVDPGWVWAALQLGVAAVLAVVWRGRRLGPVVTEPLPVVVRSAEAVEGRARLYRRADAREHAALVLREACRARLEPVLGLPQGADPAATAEAVAARTGRPAGAVAALLYGAAPADDAGLVALADELDRVEREVRLS</sequence>
<evidence type="ECO:0000256" key="1">
    <source>
        <dbReference type="SAM" id="Phobius"/>
    </source>
</evidence>
<dbReference type="InterPro" id="IPR025646">
    <property type="entry name" value="DUF4350"/>
</dbReference>
<feature type="transmembrane region" description="Helical" evidence="1">
    <location>
        <begin position="15"/>
        <end position="36"/>
    </location>
</feature>
<dbReference type="RefSeq" id="WP_142103443.1">
    <property type="nucleotide sequence ID" value="NZ_VFPH01000002.1"/>
</dbReference>
<keyword evidence="1" id="KW-0472">Membrane</keyword>
<organism evidence="3 4">
    <name type="scientific">Pseudonocardia cypriaca</name>
    <dbReference type="NCBI Taxonomy" id="882449"/>
    <lineage>
        <taxon>Bacteria</taxon>
        <taxon>Bacillati</taxon>
        <taxon>Actinomycetota</taxon>
        <taxon>Actinomycetes</taxon>
        <taxon>Pseudonocardiales</taxon>
        <taxon>Pseudonocardiaceae</taxon>
        <taxon>Pseudonocardia</taxon>
    </lineage>
</organism>
<dbReference type="EMBL" id="VFPH01000002">
    <property type="protein sequence ID" value="TQM36555.1"/>
    <property type="molecule type" value="Genomic_DNA"/>
</dbReference>
<keyword evidence="4" id="KW-1185">Reference proteome</keyword>
<dbReference type="OrthoDB" id="5241668at2"/>
<dbReference type="Proteomes" id="UP000319818">
    <property type="component" value="Unassembled WGS sequence"/>
</dbReference>
<proteinExistence type="predicted"/>
<feature type="domain" description="DUF4350" evidence="2">
    <location>
        <begin position="47"/>
        <end position="213"/>
    </location>
</feature>
<evidence type="ECO:0000313" key="3">
    <source>
        <dbReference type="EMBL" id="TQM36555.1"/>
    </source>
</evidence>
<dbReference type="Pfam" id="PF14258">
    <property type="entry name" value="DUF4350"/>
    <property type="match status" value="1"/>
</dbReference>
<comment type="caution">
    <text evidence="3">The sequence shown here is derived from an EMBL/GenBank/DDBJ whole genome shotgun (WGS) entry which is preliminary data.</text>
</comment>
<keyword evidence="1" id="KW-0812">Transmembrane</keyword>